<dbReference type="EMBL" id="AOHC02000025">
    <property type="protein sequence ID" value="EMY78184.1"/>
    <property type="molecule type" value="Genomic_DNA"/>
</dbReference>
<keyword evidence="2" id="KW-1185">Reference proteome</keyword>
<reference evidence="1" key="1">
    <citation type="submission" date="2013-03" db="EMBL/GenBank/DDBJ databases">
        <authorList>
            <person name="Harkins D.M."/>
            <person name="Durkin A.S."/>
            <person name="Brinkac L.M."/>
            <person name="Haft D.H."/>
            <person name="Selengut J.D."/>
            <person name="Sanka R."/>
            <person name="DePew J."/>
            <person name="Purushe J."/>
            <person name="Hartskeerl R.A."/>
            <person name="Ahmed A."/>
            <person name="van der Linden H."/>
            <person name="Goris M.G.A."/>
            <person name="Vinetz J.M."/>
            <person name="Sutton G.G."/>
            <person name="Nierman W.C."/>
            <person name="Fouts D.E."/>
        </authorList>
    </citation>
    <scope>NUCLEOTIDE SEQUENCE [LARGE SCALE GENOMIC DNA]</scope>
    <source>
        <strain evidence="1">ICFT</strain>
    </source>
</reference>
<gene>
    <name evidence="1" type="ORF">LEP1GSC060_1391</name>
</gene>
<organism evidence="1 2">
    <name type="scientific">Leptospira weilii serovar Ranarum str. ICFT</name>
    <dbReference type="NCBI Taxonomy" id="1218598"/>
    <lineage>
        <taxon>Bacteria</taxon>
        <taxon>Pseudomonadati</taxon>
        <taxon>Spirochaetota</taxon>
        <taxon>Spirochaetia</taxon>
        <taxon>Leptospirales</taxon>
        <taxon>Leptospiraceae</taxon>
        <taxon>Leptospira</taxon>
    </lineage>
</organism>
<comment type="caution">
    <text evidence="1">The sequence shown here is derived from an EMBL/GenBank/DDBJ whole genome shotgun (WGS) entry which is preliminary data.</text>
</comment>
<name>N1WLY9_9LEPT</name>
<protein>
    <submittedName>
        <fullName evidence="1">Uncharacterized protein</fullName>
    </submittedName>
</protein>
<evidence type="ECO:0000313" key="1">
    <source>
        <dbReference type="EMBL" id="EMY78184.1"/>
    </source>
</evidence>
<proteinExistence type="predicted"/>
<dbReference type="AlphaFoldDB" id="N1WLY9"/>
<dbReference type="STRING" id="1218598.LEP1GSC060_1391"/>
<evidence type="ECO:0000313" key="2">
    <source>
        <dbReference type="Proteomes" id="UP000012313"/>
    </source>
</evidence>
<accession>N1WLY9</accession>
<sequence length="86" mass="10058">MGNVWRIYKLVFKTTLSLSANRPILSEWPQISAIVLRQALTRICIKIPFQNVMRHFWKRFKKSPFGGKFENPRILGPKRSNNGVET</sequence>
<dbReference type="Proteomes" id="UP000012313">
    <property type="component" value="Unassembled WGS sequence"/>
</dbReference>